<name>A0ABT2GDA5_9MICO</name>
<dbReference type="InterPro" id="IPR001647">
    <property type="entry name" value="HTH_TetR"/>
</dbReference>
<feature type="domain" description="HTH tetR-type" evidence="3">
    <location>
        <begin position="17"/>
        <end position="77"/>
    </location>
</feature>
<protein>
    <submittedName>
        <fullName evidence="4">TetR/AcrR family transcriptional regulator</fullName>
    </submittedName>
</protein>
<feature type="DNA-binding region" description="H-T-H motif" evidence="2">
    <location>
        <begin position="40"/>
        <end position="59"/>
    </location>
</feature>
<dbReference type="InterPro" id="IPR009057">
    <property type="entry name" value="Homeodomain-like_sf"/>
</dbReference>
<keyword evidence="5" id="KW-1185">Reference proteome</keyword>
<evidence type="ECO:0000313" key="4">
    <source>
        <dbReference type="EMBL" id="MCS5714205.1"/>
    </source>
</evidence>
<dbReference type="InterPro" id="IPR041483">
    <property type="entry name" value="TetR_C_34"/>
</dbReference>
<comment type="caution">
    <text evidence="4">The sequence shown here is derived from an EMBL/GenBank/DDBJ whole genome shotgun (WGS) entry which is preliminary data.</text>
</comment>
<dbReference type="EMBL" id="JANTEZ010000002">
    <property type="protein sequence ID" value="MCS5714205.1"/>
    <property type="molecule type" value="Genomic_DNA"/>
</dbReference>
<accession>A0ABT2GDA5</accession>
<dbReference type="Proteomes" id="UP001165580">
    <property type="component" value="Unassembled WGS sequence"/>
</dbReference>
<evidence type="ECO:0000313" key="5">
    <source>
        <dbReference type="Proteomes" id="UP001165580"/>
    </source>
</evidence>
<evidence type="ECO:0000256" key="2">
    <source>
        <dbReference type="PROSITE-ProRule" id="PRU00335"/>
    </source>
</evidence>
<organism evidence="4 5">
    <name type="scientific">Herbiconiux gentiana</name>
    <dbReference type="NCBI Taxonomy" id="2970912"/>
    <lineage>
        <taxon>Bacteria</taxon>
        <taxon>Bacillati</taxon>
        <taxon>Actinomycetota</taxon>
        <taxon>Actinomycetes</taxon>
        <taxon>Micrococcales</taxon>
        <taxon>Microbacteriaceae</taxon>
        <taxon>Herbiconiux</taxon>
    </lineage>
</organism>
<dbReference type="Pfam" id="PF17929">
    <property type="entry name" value="TetR_C_34"/>
    <property type="match status" value="1"/>
</dbReference>
<proteinExistence type="predicted"/>
<sequence>MRDRNDYERARTPEAKQERVASILLAARTLALSRGIRAVTLTDIAAEVGMHKSTMLRYFETREEIFLRLAASEWEEWAAEMVQKFSALHVPSTTNPEDLPGRASAAAHVLASSLVARPLFCDLLAQTPLNLERGVSFETVRVFKLVAIASSGTVKTALEEWFPLKWSDASNVVGTAAGLAGAFWQMAAPGTQLHEFYLSDALLFHVAFDVESRLHDVLTALIVGYASGSTSTLEGLEQPPQSGSWATG</sequence>
<dbReference type="PANTHER" id="PTHR30055">
    <property type="entry name" value="HTH-TYPE TRANSCRIPTIONAL REGULATOR RUTR"/>
    <property type="match status" value="1"/>
</dbReference>
<dbReference type="RefSeq" id="WP_259485731.1">
    <property type="nucleotide sequence ID" value="NZ_JANTEZ010000002.1"/>
</dbReference>
<dbReference type="PANTHER" id="PTHR30055:SF178">
    <property type="entry name" value="POSSIBLE TRANSCRIPTIONAL REGULATORY PROTEIN"/>
    <property type="match status" value="1"/>
</dbReference>
<dbReference type="Pfam" id="PF00440">
    <property type="entry name" value="TetR_N"/>
    <property type="match status" value="1"/>
</dbReference>
<evidence type="ECO:0000256" key="1">
    <source>
        <dbReference type="ARBA" id="ARBA00023125"/>
    </source>
</evidence>
<dbReference type="InterPro" id="IPR050109">
    <property type="entry name" value="HTH-type_TetR-like_transc_reg"/>
</dbReference>
<reference evidence="4" key="1">
    <citation type="submission" date="2022-08" db="EMBL/GenBank/DDBJ databases">
        <authorList>
            <person name="Deng Y."/>
            <person name="Han X.-F."/>
            <person name="Zhang Y.-Q."/>
        </authorList>
    </citation>
    <scope>NUCLEOTIDE SEQUENCE</scope>
    <source>
        <strain evidence="4">CPCC 205716</strain>
    </source>
</reference>
<dbReference type="SUPFAM" id="SSF46689">
    <property type="entry name" value="Homeodomain-like"/>
    <property type="match status" value="1"/>
</dbReference>
<dbReference type="Gene3D" id="1.10.357.10">
    <property type="entry name" value="Tetracycline Repressor, domain 2"/>
    <property type="match status" value="1"/>
</dbReference>
<gene>
    <name evidence="4" type="ORF">NVV95_06520</name>
</gene>
<dbReference type="PROSITE" id="PS50977">
    <property type="entry name" value="HTH_TETR_2"/>
    <property type="match status" value="1"/>
</dbReference>
<evidence type="ECO:0000259" key="3">
    <source>
        <dbReference type="PROSITE" id="PS50977"/>
    </source>
</evidence>
<keyword evidence="1 2" id="KW-0238">DNA-binding</keyword>